<name>A0A6H5GWZ3_9HEMI</name>
<evidence type="ECO:0000313" key="3">
    <source>
        <dbReference type="Proteomes" id="UP000479000"/>
    </source>
</evidence>
<reference evidence="2 3" key="1">
    <citation type="submission" date="2020-02" db="EMBL/GenBank/DDBJ databases">
        <authorList>
            <person name="Ferguson B K."/>
        </authorList>
    </citation>
    <scope>NUCLEOTIDE SEQUENCE [LARGE SCALE GENOMIC DNA]</scope>
</reference>
<organism evidence="2 3">
    <name type="scientific">Nesidiocoris tenuis</name>
    <dbReference type="NCBI Taxonomy" id="355587"/>
    <lineage>
        <taxon>Eukaryota</taxon>
        <taxon>Metazoa</taxon>
        <taxon>Ecdysozoa</taxon>
        <taxon>Arthropoda</taxon>
        <taxon>Hexapoda</taxon>
        <taxon>Insecta</taxon>
        <taxon>Pterygota</taxon>
        <taxon>Neoptera</taxon>
        <taxon>Paraneoptera</taxon>
        <taxon>Hemiptera</taxon>
        <taxon>Heteroptera</taxon>
        <taxon>Panheteroptera</taxon>
        <taxon>Cimicomorpha</taxon>
        <taxon>Miridae</taxon>
        <taxon>Dicyphina</taxon>
        <taxon>Nesidiocoris</taxon>
    </lineage>
</organism>
<evidence type="ECO:0000256" key="1">
    <source>
        <dbReference type="SAM" id="MobiDB-lite"/>
    </source>
</evidence>
<evidence type="ECO:0000313" key="2">
    <source>
        <dbReference type="EMBL" id="CAB0007944.1"/>
    </source>
</evidence>
<dbReference type="EMBL" id="CADCXU010019847">
    <property type="protein sequence ID" value="CAB0007944.1"/>
    <property type="molecule type" value="Genomic_DNA"/>
</dbReference>
<accession>A0A6H5GWZ3</accession>
<feature type="region of interest" description="Disordered" evidence="1">
    <location>
        <begin position="142"/>
        <end position="164"/>
    </location>
</feature>
<dbReference type="AlphaFoldDB" id="A0A6H5GWZ3"/>
<dbReference type="Proteomes" id="UP000479000">
    <property type="component" value="Unassembled WGS sequence"/>
</dbReference>
<keyword evidence="3" id="KW-1185">Reference proteome</keyword>
<proteinExistence type="predicted"/>
<sequence>MFSHPRPPQNRSETTTSTNYVRRQCTDVFQAEDWHHRFGGATCHLPPPVNFLRLVTRDDRRTRSDAFPCNNTLHKQSLLTLHSTLTSLSMFEQIHQASGWDNPVSEISHQPDNHFFLVLSSLFSFNAEEKINPMFLYQLGRRDPSKHEHPRPSGKDFDDWDSGPKGIVISAQDFLVKN</sequence>
<protein>
    <submittedName>
        <fullName evidence="2">Uncharacterized protein</fullName>
    </submittedName>
</protein>
<gene>
    <name evidence="2" type="ORF">NTEN_LOCUS13190</name>
</gene>
<feature type="compositionally biased region" description="Basic and acidic residues" evidence="1">
    <location>
        <begin position="142"/>
        <end position="157"/>
    </location>
</feature>